<dbReference type="EMBL" id="MN739178">
    <property type="protein sequence ID" value="QHS92398.1"/>
    <property type="molecule type" value="Genomic_DNA"/>
</dbReference>
<reference evidence="1" key="1">
    <citation type="journal article" date="2020" name="Nature">
        <title>Giant virus diversity and host interactions through global metagenomics.</title>
        <authorList>
            <person name="Schulz F."/>
            <person name="Roux S."/>
            <person name="Paez-Espino D."/>
            <person name="Jungbluth S."/>
            <person name="Walsh D.A."/>
            <person name="Denef V.J."/>
            <person name="McMahon K.D."/>
            <person name="Konstantinidis K.T."/>
            <person name="Eloe-Fadrosh E.A."/>
            <person name="Kyrpides N.C."/>
            <person name="Woyke T."/>
        </authorList>
    </citation>
    <scope>NUCLEOTIDE SEQUENCE</scope>
    <source>
        <strain evidence="1">GVMAG-M-3300014204-73</strain>
    </source>
</reference>
<protein>
    <submittedName>
        <fullName evidence="1">Uncharacterized protein</fullName>
    </submittedName>
</protein>
<evidence type="ECO:0000313" key="1">
    <source>
        <dbReference type="EMBL" id="QHS92398.1"/>
    </source>
</evidence>
<dbReference type="Pfam" id="PF19114">
    <property type="entry name" value="EsV_1_7_cys"/>
    <property type="match status" value="5"/>
</dbReference>
<proteinExistence type="predicted"/>
<dbReference type="InterPro" id="IPR043822">
    <property type="entry name" value="EsV_1_7_cys"/>
</dbReference>
<organism evidence="1">
    <name type="scientific">viral metagenome</name>
    <dbReference type="NCBI Taxonomy" id="1070528"/>
    <lineage>
        <taxon>unclassified sequences</taxon>
        <taxon>metagenomes</taxon>
        <taxon>organismal metagenomes</taxon>
    </lineage>
</organism>
<dbReference type="SMART" id="SM01425">
    <property type="entry name" value="EsV_1_7"/>
    <property type="match status" value="3"/>
</dbReference>
<name>A0A6C0BLV9_9ZZZZ</name>
<sequence>MSSKKKIVITLKKETASASNTEEIKSDVTQIPSTSTPTTIDKNDKCQYAGCQFSASFVRIGETKPVFCSRHKEEHMIYVKNILCSICGTEATYGDPVTREPEFCQTHMLPGMVDVRHINCLLCDSRPSFNYGTSPETKTPIYCAKHKLDGMVNTNNNQCEKCERMPSFGYPGTKHAFRCAHHLTDEQGAKLGLVNLISSKCRICGRTASHAIVGTKKQIYCGTCALTITDVQLVDLKHKSRNERSSITS</sequence>
<accession>A0A6C0BLV9</accession>
<dbReference type="AlphaFoldDB" id="A0A6C0BLV9"/>